<accession>A0A5C4JI07</accession>
<dbReference type="OrthoDB" id="3478440at2"/>
<evidence type="ECO:0000256" key="1">
    <source>
        <dbReference type="SAM" id="MobiDB-lite"/>
    </source>
</evidence>
<feature type="domain" description="UGSC-like" evidence="2">
    <location>
        <begin position="7"/>
        <end position="95"/>
    </location>
</feature>
<dbReference type="AlphaFoldDB" id="A0A5C4JI07"/>
<dbReference type="EMBL" id="VCKW01000021">
    <property type="protein sequence ID" value="TMR05540.1"/>
    <property type="molecule type" value="Genomic_DNA"/>
</dbReference>
<keyword evidence="4" id="KW-1185">Reference proteome</keyword>
<proteinExistence type="predicted"/>
<reference evidence="3 4" key="1">
    <citation type="submission" date="2019-05" db="EMBL/GenBank/DDBJ databases">
        <title>Draft genome sequence of Actinomadura sp. 14C53.</title>
        <authorList>
            <person name="Saricaoglu S."/>
            <person name="Isik K."/>
        </authorList>
    </citation>
    <scope>NUCLEOTIDE SEQUENCE [LARGE SCALE GENOMIC DNA]</scope>
    <source>
        <strain evidence="3 4">14C53</strain>
    </source>
</reference>
<evidence type="ECO:0000259" key="2">
    <source>
        <dbReference type="Pfam" id="PF24696"/>
    </source>
</evidence>
<dbReference type="Proteomes" id="UP000309174">
    <property type="component" value="Unassembled WGS sequence"/>
</dbReference>
<feature type="region of interest" description="Disordered" evidence="1">
    <location>
        <begin position="1"/>
        <end position="25"/>
    </location>
</feature>
<comment type="caution">
    <text evidence="3">The sequence shown here is derived from an EMBL/GenBank/DDBJ whole genome shotgun (WGS) entry which is preliminary data.</text>
</comment>
<dbReference type="Pfam" id="PF24696">
    <property type="entry name" value="UGSC"/>
    <property type="match status" value="1"/>
</dbReference>
<protein>
    <recommendedName>
        <fullName evidence="2">UGSC-like domain-containing protein</fullName>
    </recommendedName>
</protein>
<dbReference type="RefSeq" id="WP_138644109.1">
    <property type="nucleotide sequence ID" value="NZ_VCKW01000021.1"/>
</dbReference>
<organism evidence="3 4">
    <name type="scientific">Actinomadura soli</name>
    <dbReference type="NCBI Taxonomy" id="2508997"/>
    <lineage>
        <taxon>Bacteria</taxon>
        <taxon>Bacillati</taxon>
        <taxon>Actinomycetota</taxon>
        <taxon>Actinomycetes</taxon>
        <taxon>Streptosporangiales</taxon>
        <taxon>Thermomonosporaceae</taxon>
        <taxon>Actinomadura</taxon>
    </lineage>
</organism>
<sequence>MAGKITVLHPEGNAPTVGGKSLAPRPDTLDGRTVFLVDAGFENSGDLIEQLGASLQEHRPDITTVTVHLSTPFDPAPGLYARIAEEGDAAILGVGL</sequence>
<evidence type="ECO:0000313" key="4">
    <source>
        <dbReference type="Proteomes" id="UP000309174"/>
    </source>
</evidence>
<dbReference type="InterPro" id="IPR057767">
    <property type="entry name" value="UGSC-like_dom"/>
</dbReference>
<evidence type="ECO:0000313" key="3">
    <source>
        <dbReference type="EMBL" id="TMR05540.1"/>
    </source>
</evidence>
<name>A0A5C4JI07_9ACTN</name>
<gene>
    <name evidence="3" type="ORF">ETD83_06345</name>
</gene>